<proteinExistence type="evidence at transcript level"/>
<dbReference type="AlphaFoldDB" id="A0A411HR50"/>
<evidence type="ECO:0000256" key="3">
    <source>
        <dbReference type="ARBA" id="ARBA00022606"/>
    </source>
</evidence>
<evidence type="ECO:0000256" key="8">
    <source>
        <dbReference type="ARBA" id="ARBA00023170"/>
    </source>
</evidence>
<keyword evidence="4 10" id="KW-0812">Transmembrane</keyword>
<keyword evidence="3" id="KW-0716">Sensory transduction</keyword>
<evidence type="ECO:0000256" key="1">
    <source>
        <dbReference type="ARBA" id="ARBA00004651"/>
    </source>
</evidence>
<evidence type="ECO:0000256" key="6">
    <source>
        <dbReference type="ARBA" id="ARBA00022989"/>
    </source>
</evidence>
<dbReference type="PANTHER" id="PTHR21137:SF35">
    <property type="entry name" value="ODORANT RECEPTOR 19A-RELATED"/>
    <property type="match status" value="1"/>
</dbReference>
<evidence type="ECO:0000256" key="10">
    <source>
        <dbReference type="SAM" id="Phobius"/>
    </source>
</evidence>
<evidence type="ECO:0000256" key="2">
    <source>
        <dbReference type="ARBA" id="ARBA00022475"/>
    </source>
</evidence>
<comment type="subcellular location">
    <subcellularLocation>
        <location evidence="1">Cell membrane</location>
        <topology evidence="1">Multi-pass membrane protein</topology>
    </subcellularLocation>
</comment>
<feature type="transmembrane region" description="Helical" evidence="10">
    <location>
        <begin position="283"/>
        <end position="305"/>
    </location>
</feature>
<dbReference type="GO" id="GO:0004984">
    <property type="term" value="F:olfactory receptor activity"/>
    <property type="evidence" value="ECO:0007669"/>
    <property type="project" value="InterPro"/>
</dbReference>
<protein>
    <submittedName>
        <fullName evidence="11">Odorant receptor</fullName>
    </submittedName>
</protein>
<evidence type="ECO:0000256" key="5">
    <source>
        <dbReference type="ARBA" id="ARBA00022725"/>
    </source>
</evidence>
<dbReference type="EMBL" id="MH324895">
    <property type="protein sequence ID" value="QBB72994.1"/>
    <property type="molecule type" value="mRNA"/>
</dbReference>
<gene>
    <name evidence="11" type="primary">OR62</name>
</gene>
<keyword evidence="9" id="KW-0807">Transducer</keyword>
<keyword evidence="2" id="KW-1003">Cell membrane</keyword>
<organism evidence="11">
    <name type="scientific">Protaetia brevitarsis</name>
    <name type="common">White-spotted flower chafer beetle</name>
    <name type="synonym">Liocola brevitarsis</name>
    <dbReference type="NCBI Taxonomy" id="348688"/>
    <lineage>
        <taxon>Eukaryota</taxon>
        <taxon>Metazoa</taxon>
        <taxon>Ecdysozoa</taxon>
        <taxon>Arthropoda</taxon>
        <taxon>Hexapoda</taxon>
        <taxon>Insecta</taxon>
        <taxon>Pterygota</taxon>
        <taxon>Neoptera</taxon>
        <taxon>Endopterygota</taxon>
        <taxon>Coleoptera</taxon>
        <taxon>Polyphaga</taxon>
        <taxon>Scarabaeiformia</taxon>
        <taxon>Scarabaeidae</taxon>
        <taxon>Cetoniinae</taxon>
        <taxon>Protaetia</taxon>
        <taxon>Liocola</taxon>
    </lineage>
</organism>
<dbReference type="GO" id="GO:0005886">
    <property type="term" value="C:plasma membrane"/>
    <property type="evidence" value="ECO:0007669"/>
    <property type="project" value="UniProtKB-SubCell"/>
</dbReference>
<feature type="transmembrane region" description="Helical" evidence="10">
    <location>
        <begin position="194"/>
        <end position="224"/>
    </location>
</feature>
<accession>A0A411HR50</accession>
<keyword evidence="6 10" id="KW-1133">Transmembrane helix</keyword>
<evidence type="ECO:0000256" key="7">
    <source>
        <dbReference type="ARBA" id="ARBA00023136"/>
    </source>
</evidence>
<reference evidence="11" key="1">
    <citation type="submission" date="2018-05" db="EMBL/GenBank/DDBJ databases">
        <title>Identification and expression analysis of candidate chemosensory receptors in the white-spotted flower chafer, Protaetia brevitarsis.</title>
        <authorList>
            <person name="Zhang T."/>
        </authorList>
    </citation>
    <scope>NUCLEOTIDE SEQUENCE</scope>
</reference>
<dbReference type="Pfam" id="PF02949">
    <property type="entry name" value="7tm_6"/>
    <property type="match status" value="1"/>
</dbReference>
<dbReference type="GO" id="GO:0005549">
    <property type="term" value="F:odorant binding"/>
    <property type="evidence" value="ECO:0007669"/>
    <property type="project" value="InterPro"/>
</dbReference>
<dbReference type="InterPro" id="IPR004117">
    <property type="entry name" value="7tm6_olfct_rcpt"/>
</dbReference>
<sequence length="328" mass="38725">MDTNDIHLKINMKSLFVLGAFRFRFKCWLTDIAYRTYSYFIRTYFVTFIICEYIELITMPDKRLLSIVEILAVSLIYSTAAWRLKVYNSKSFNKLIRQLREVEHDIFSVNNTDLLKIYNEHVRTNSRICTGFMWIGVLTVIPYYIHPILQEASANEATYMNVTHNNITKLLKIRPLPLSSWFPYNRYEYYYYSYAYHIVAAAIGASMVVLTDLLFVSIMIFLIGQLKTLQYHFKNAKKIAMVLKLNIGTTYNNSLNYTIKYGIRMHQFIIRYVEDLDKSMSRLMLVDFAVASLQMATLGLQMIVVKRYIFKQFFRLSNILRRPLLSLT</sequence>
<evidence type="ECO:0000256" key="9">
    <source>
        <dbReference type="ARBA" id="ARBA00023224"/>
    </source>
</evidence>
<feature type="transmembrane region" description="Helical" evidence="10">
    <location>
        <begin position="64"/>
        <end position="84"/>
    </location>
</feature>
<name>A0A411HR50_PROBE</name>
<keyword evidence="7 10" id="KW-0472">Membrane</keyword>
<keyword evidence="8 11" id="KW-0675">Receptor</keyword>
<dbReference type="GO" id="GO:0007165">
    <property type="term" value="P:signal transduction"/>
    <property type="evidence" value="ECO:0007669"/>
    <property type="project" value="UniProtKB-KW"/>
</dbReference>
<feature type="transmembrane region" description="Helical" evidence="10">
    <location>
        <begin position="128"/>
        <end position="145"/>
    </location>
</feature>
<dbReference type="PANTHER" id="PTHR21137">
    <property type="entry name" value="ODORANT RECEPTOR"/>
    <property type="match status" value="1"/>
</dbReference>
<keyword evidence="5" id="KW-0552">Olfaction</keyword>
<evidence type="ECO:0000256" key="4">
    <source>
        <dbReference type="ARBA" id="ARBA00022692"/>
    </source>
</evidence>
<feature type="transmembrane region" description="Helical" evidence="10">
    <location>
        <begin position="37"/>
        <end position="58"/>
    </location>
</feature>
<evidence type="ECO:0000313" key="11">
    <source>
        <dbReference type="EMBL" id="QBB72994.1"/>
    </source>
</evidence>